<evidence type="ECO:0000256" key="2">
    <source>
        <dbReference type="ARBA" id="ARBA00009236"/>
    </source>
</evidence>
<feature type="modified residue" description="N6-(pyridoxal phosphate)lysine" evidence="7">
    <location>
        <position position="194"/>
    </location>
</feature>
<comment type="similarity">
    <text evidence="2 8">Belongs to the class-V pyridoxal-phosphate-dependent aminotransferase family.</text>
</comment>
<dbReference type="SUPFAM" id="SSF53383">
    <property type="entry name" value="PLP-dependent transferases"/>
    <property type="match status" value="1"/>
</dbReference>
<dbReference type="InterPro" id="IPR024169">
    <property type="entry name" value="SP_NH2Trfase/AEP_transaminase"/>
</dbReference>
<reference evidence="11 12" key="1">
    <citation type="submission" date="2020-07" db="EMBL/GenBank/DDBJ databases">
        <authorList>
            <person name="Feng H."/>
        </authorList>
    </citation>
    <scope>NUCLEOTIDE SEQUENCE [LARGE SCALE GENOMIC DNA]</scope>
    <source>
        <strain evidence="12">s-10</strain>
    </source>
</reference>
<evidence type="ECO:0000256" key="1">
    <source>
        <dbReference type="ARBA" id="ARBA00001933"/>
    </source>
</evidence>
<evidence type="ECO:0000313" key="12">
    <source>
        <dbReference type="Proteomes" id="UP000535491"/>
    </source>
</evidence>
<feature type="binding site" evidence="6">
    <location>
        <position position="338"/>
    </location>
    <ligand>
        <name>substrate</name>
    </ligand>
</feature>
<evidence type="ECO:0000256" key="9">
    <source>
        <dbReference type="RuleBase" id="RU004504"/>
    </source>
</evidence>
<keyword evidence="3 11" id="KW-0032">Aminotransferase</keyword>
<dbReference type="InterPro" id="IPR000192">
    <property type="entry name" value="Aminotrans_V_dom"/>
</dbReference>
<dbReference type="GO" id="GO:0004760">
    <property type="term" value="F:L-serine-pyruvate transaminase activity"/>
    <property type="evidence" value="ECO:0007669"/>
    <property type="project" value="TreeGrafter"/>
</dbReference>
<evidence type="ECO:0000256" key="6">
    <source>
        <dbReference type="PIRSR" id="PIRSR000524-1"/>
    </source>
</evidence>
<dbReference type="InterPro" id="IPR015421">
    <property type="entry name" value="PyrdxlP-dep_Trfase_major"/>
</dbReference>
<dbReference type="Gene3D" id="3.90.1150.10">
    <property type="entry name" value="Aspartate Aminotransferase, domain 1"/>
    <property type="match status" value="1"/>
</dbReference>
<dbReference type="FunFam" id="3.40.640.10:FF:000027">
    <property type="entry name" value="Serine--pyruvate aminotransferase, mitochondrial"/>
    <property type="match status" value="1"/>
</dbReference>
<comment type="cofactor">
    <cofactor evidence="1 7 9">
        <name>pyridoxal 5'-phosphate</name>
        <dbReference type="ChEBI" id="CHEBI:597326"/>
    </cofactor>
</comment>
<dbReference type="FunFam" id="3.90.1150.10:FF:000031">
    <property type="entry name" value="Serine--glyoxylate aminotransferase"/>
    <property type="match status" value="1"/>
</dbReference>
<evidence type="ECO:0000256" key="5">
    <source>
        <dbReference type="ARBA" id="ARBA00022898"/>
    </source>
</evidence>
<evidence type="ECO:0000259" key="10">
    <source>
        <dbReference type="Pfam" id="PF00266"/>
    </source>
</evidence>
<sequence length="385" mass="42045">MSFAEKFHLRIPGPTPIPPRIQQAMAHPMIGHRSGEASRLITECSERLKKIFGTEQHPLLLSSSGTSALEAAVVNTVAPGEEAIVVVTGAFGDRFAKIVEKYGYICHRLDIPWGQACDPELLKSFIEEHPHARAVFFTYCETSTGVLNPIGELSRVVREHSDALVIVDAVSCLGAVPSRMDEWGIDLMVTGSQKALMLPPGLAFAAVSERAWTTIEKNPGPRFYLDLPAYRKNLEKGTTPFTPAVSLLFGLKEALNMLDEEGLENVIKRHELLKEMTRAGIRALGLELMARDQDASPTVTSIHGGAGKWESEELRKALRQLQVVVAGGQQHLKGKIFRIGHMGYCDALDIFTTLSALELALHQTGVPVELGAGVKAAQEVYLTHV</sequence>
<dbReference type="Proteomes" id="UP000535491">
    <property type="component" value="Unassembled WGS sequence"/>
</dbReference>
<dbReference type="PANTHER" id="PTHR21152:SF40">
    <property type="entry name" value="ALANINE--GLYOXYLATE AMINOTRANSFERASE"/>
    <property type="match status" value="1"/>
</dbReference>
<feature type="domain" description="Aminotransferase class V" evidence="10">
    <location>
        <begin position="24"/>
        <end position="330"/>
    </location>
</feature>
<dbReference type="InterPro" id="IPR015422">
    <property type="entry name" value="PyrdxlP-dep_Trfase_small"/>
</dbReference>
<evidence type="ECO:0000256" key="8">
    <source>
        <dbReference type="RuleBase" id="RU004075"/>
    </source>
</evidence>
<comment type="caution">
    <text evidence="11">The sequence shown here is derived from an EMBL/GenBank/DDBJ whole genome shotgun (WGS) entry which is preliminary data.</text>
</comment>
<evidence type="ECO:0000256" key="4">
    <source>
        <dbReference type="ARBA" id="ARBA00022679"/>
    </source>
</evidence>
<dbReference type="GO" id="GO:0019265">
    <property type="term" value="P:glycine biosynthetic process, by transamination of glyoxylate"/>
    <property type="evidence" value="ECO:0007669"/>
    <property type="project" value="TreeGrafter"/>
</dbReference>
<protein>
    <submittedName>
        <fullName evidence="11">Alanine--glyoxylate aminotransferase family protein</fullName>
    </submittedName>
</protein>
<keyword evidence="5 7" id="KW-0663">Pyridoxal phosphate</keyword>
<name>A0A7W1WTA3_9BACL</name>
<gene>
    <name evidence="11" type="ORF">H1191_15180</name>
</gene>
<dbReference type="InterPro" id="IPR015424">
    <property type="entry name" value="PyrdxlP-dep_Trfase"/>
</dbReference>
<dbReference type="PROSITE" id="PS00595">
    <property type="entry name" value="AA_TRANSFER_CLASS_5"/>
    <property type="match status" value="1"/>
</dbReference>
<proteinExistence type="inferred from homology"/>
<evidence type="ECO:0000256" key="7">
    <source>
        <dbReference type="PIRSR" id="PIRSR000524-50"/>
    </source>
</evidence>
<evidence type="ECO:0000256" key="3">
    <source>
        <dbReference type="ARBA" id="ARBA00022576"/>
    </source>
</evidence>
<dbReference type="InterPro" id="IPR020578">
    <property type="entry name" value="Aminotrans_V_PyrdxlP_BS"/>
</dbReference>
<dbReference type="RefSeq" id="WP_181753297.1">
    <property type="nucleotide sequence ID" value="NZ_JACEIQ010000017.1"/>
</dbReference>
<accession>A0A7W1WTA3</accession>
<dbReference type="Pfam" id="PF00266">
    <property type="entry name" value="Aminotran_5"/>
    <property type="match status" value="1"/>
</dbReference>
<dbReference type="Gene3D" id="3.40.640.10">
    <property type="entry name" value="Type I PLP-dependent aspartate aminotransferase-like (Major domain)"/>
    <property type="match status" value="1"/>
</dbReference>
<evidence type="ECO:0000313" key="11">
    <source>
        <dbReference type="EMBL" id="MBA4495639.1"/>
    </source>
</evidence>
<dbReference type="EMBL" id="JACEIQ010000017">
    <property type="protein sequence ID" value="MBA4495639.1"/>
    <property type="molecule type" value="Genomic_DNA"/>
</dbReference>
<dbReference type="PANTHER" id="PTHR21152">
    <property type="entry name" value="AMINOTRANSFERASE CLASS V"/>
    <property type="match status" value="1"/>
</dbReference>
<dbReference type="GO" id="GO:0008453">
    <property type="term" value="F:alanine-glyoxylate transaminase activity"/>
    <property type="evidence" value="ECO:0007669"/>
    <property type="project" value="TreeGrafter"/>
</dbReference>
<keyword evidence="12" id="KW-1185">Reference proteome</keyword>
<organism evidence="11 12">
    <name type="scientific">Paenactinomyces guangxiensis</name>
    <dbReference type="NCBI Taxonomy" id="1490290"/>
    <lineage>
        <taxon>Bacteria</taxon>
        <taxon>Bacillati</taxon>
        <taxon>Bacillota</taxon>
        <taxon>Bacilli</taxon>
        <taxon>Bacillales</taxon>
        <taxon>Thermoactinomycetaceae</taxon>
        <taxon>Paenactinomyces</taxon>
    </lineage>
</organism>
<dbReference type="AlphaFoldDB" id="A0A7W1WTA3"/>
<keyword evidence="4 11" id="KW-0808">Transferase</keyword>
<dbReference type="PIRSF" id="PIRSF000524">
    <property type="entry name" value="SPT"/>
    <property type="match status" value="1"/>
</dbReference>